<proteinExistence type="inferred from homology"/>
<keyword evidence="2" id="KW-0808">Transferase</keyword>
<dbReference type="AlphaFoldDB" id="A0A1D8K721"/>
<evidence type="ECO:0000313" key="6">
    <source>
        <dbReference type="EMBL" id="AOV16738.1"/>
    </source>
</evidence>
<evidence type="ECO:0000259" key="4">
    <source>
        <dbReference type="Pfam" id="PF00370"/>
    </source>
</evidence>
<gene>
    <name evidence="6" type="ORF">BJI67_06375</name>
</gene>
<comment type="similarity">
    <text evidence="1">Belongs to the FGGY kinase family.</text>
</comment>
<name>A0A1D8K721_9GAMM</name>
<dbReference type="RefSeq" id="WP_070072322.1">
    <property type="nucleotide sequence ID" value="NZ_CP017448.1"/>
</dbReference>
<evidence type="ECO:0000256" key="2">
    <source>
        <dbReference type="ARBA" id="ARBA00022679"/>
    </source>
</evidence>
<organism evidence="6 7">
    <name type="scientific">Acidihalobacter aeolianus</name>
    <dbReference type="NCBI Taxonomy" id="2792603"/>
    <lineage>
        <taxon>Bacteria</taxon>
        <taxon>Pseudomonadati</taxon>
        <taxon>Pseudomonadota</taxon>
        <taxon>Gammaproteobacteria</taxon>
        <taxon>Chromatiales</taxon>
        <taxon>Ectothiorhodospiraceae</taxon>
        <taxon>Acidihalobacter</taxon>
    </lineage>
</organism>
<feature type="domain" description="Carbohydrate kinase FGGY C-terminal" evidence="5">
    <location>
        <begin position="265"/>
        <end position="426"/>
    </location>
</feature>
<dbReference type="CDD" id="cd07783">
    <property type="entry name" value="ASKHA_NBD_FGGY_SePSK_AtXK1-like"/>
    <property type="match status" value="1"/>
</dbReference>
<keyword evidence="7" id="KW-1185">Reference proteome</keyword>
<dbReference type="PANTHER" id="PTHR10196:SF80">
    <property type="entry name" value="D-RIBULOSE KINASE"/>
    <property type="match status" value="1"/>
</dbReference>
<dbReference type="GO" id="GO:0004856">
    <property type="term" value="F:D-xylulokinase activity"/>
    <property type="evidence" value="ECO:0007669"/>
    <property type="project" value="TreeGrafter"/>
</dbReference>
<dbReference type="Pfam" id="PF02782">
    <property type="entry name" value="FGGY_C"/>
    <property type="match status" value="1"/>
</dbReference>
<dbReference type="GO" id="GO:0005997">
    <property type="term" value="P:xylulose metabolic process"/>
    <property type="evidence" value="ECO:0007669"/>
    <property type="project" value="TreeGrafter"/>
</dbReference>
<dbReference type="InterPro" id="IPR043129">
    <property type="entry name" value="ATPase_NBD"/>
</dbReference>
<sequence length="428" mass="45040">MPDVLAIGVDVGTSGIRAVAIDAHAETHAEAALPLPAPESPMAGWQEQAPALWRDTLFAVLHRLVQDIPRGYVPRSLALDGTSGSLLLTNASGTPLGPALMYADRRATAEAARIATAAPATSGAHGASSALAKLLWLMRHRPAADGFRTMHQADWLLVQLGAAPGTSDENNALKLGYDPVERRWPDWLETLGVPPTALPSAHVPGARVGTIGRQTAAALGLPADLALVAGTTDSMAAFIATGAREPGEAVTSLGSTLVLKLLCRQPAFAPEYGIYSHRLGDLWLAGGASNSGGAVLRAHFTDEEIARCTDALHPDAPTGLDYYPLPTPGERFPFAAPNLQPRLTPRPDDLCRYFQGMLEGMAEIEQLGYAHLQRLAGETLRSVRSVGGGSVNVGWTRIRGTRLGVPMLNPTHREAAHGTALLALKAVA</sequence>
<dbReference type="SUPFAM" id="SSF53067">
    <property type="entry name" value="Actin-like ATPase domain"/>
    <property type="match status" value="2"/>
</dbReference>
<evidence type="ECO:0000313" key="7">
    <source>
        <dbReference type="Proteomes" id="UP000095342"/>
    </source>
</evidence>
<dbReference type="EMBL" id="CP017448">
    <property type="protein sequence ID" value="AOV16738.1"/>
    <property type="molecule type" value="Genomic_DNA"/>
</dbReference>
<dbReference type="PANTHER" id="PTHR10196">
    <property type="entry name" value="SUGAR KINASE"/>
    <property type="match status" value="1"/>
</dbReference>
<dbReference type="GO" id="GO:0005829">
    <property type="term" value="C:cytosol"/>
    <property type="evidence" value="ECO:0007669"/>
    <property type="project" value="TreeGrafter"/>
</dbReference>
<evidence type="ECO:0000256" key="1">
    <source>
        <dbReference type="ARBA" id="ARBA00009156"/>
    </source>
</evidence>
<dbReference type="KEGG" id="aaeo:BJI67_06375"/>
<dbReference type="Pfam" id="PF00370">
    <property type="entry name" value="FGGY_N"/>
    <property type="match status" value="1"/>
</dbReference>
<dbReference type="PIRSF" id="PIRSF000538">
    <property type="entry name" value="GlpK"/>
    <property type="match status" value="1"/>
</dbReference>
<feature type="domain" description="Carbohydrate kinase FGGY N-terminal" evidence="4">
    <location>
        <begin position="6"/>
        <end position="239"/>
    </location>
</feature>
<evidence type="ECO:0000256" key="3">
    <source>
        <dbReference type="ARBA" id="ARBA00022777"/>
    </source>
</evidence>
<keyword evidence="3 6" id="KW-0418">Kinase</keyword>
<protein>
    <submittedName>
        <fullName evidence="6">Carbohydrate kinase</fullName>
    </submittedName>
</protein>
<evidence type="ECO:0000259" key="5">
    <source>
        <dbReference type="Pfam" id="PF02782"/>
    </source>
</evidence>
<reference evidence="6 7" key="1">
    <citation type="submission" date="2016-09" db="EMBL/GenBank/DDBJ databases">
        <title>Acidihalobacter prosperus V6 (DSM14174).</title>
        <authorList>
            <person name="Khaleque H.N."/>
            <person name="Ramsay J.P."/>
            <person name="Murphy R.J.T."/>
            <person name="Kaksonen A.H."/>
            <person name="Boxall N.J."/>
            <person name="Watkin E.L.J."/>
        </authorList>
    </citation>
    <scope>NUCLEOTIDE SEQUENCE [LARGE SCALE GENOMIC DNA]</scope>
    <source>
        <strain evidence="6 7">V6</strain>
    </source>
</reference>
<dbReference type="Gene3D" id="3.30.420.40">
    <property type="match status" value="2"/>
</dbReference>
<dbReference type="Proteomes" id="UP000095342">
    <property type="component" value="Chromosome"/>
</dbReference>
<dbReference type="GO" id="GO:0019150">
    <property type="term" value="F:D-ribulokinase activity"/>
    <property type="evidence" value="ECO:0007669"/>
    <property type="project" value="TreeGrafter"/>
</dbReference>
<dbReference type="InterPro" id="IPR018484">
    <property type="entry name" value="FGGY_N"/>
</dbReference>
<dbReference type="InterPro" id="IPR000577">
    <property type="entry name" value="Carb_kinase_FGGY"/>
</dbReference>
<accession>A0A1D8K721</accession>
<dbReference type="InterPro" id="IPR018485">
    <property type="entry name" value="FGGY_C"/>
</dbReference>